<organism evidence="1">
    <name type="scientific">marine sediment metagenome</name>
    <dbReference type="NCBI Taxonomy" id="412755"/>
    <lineage>
        <taxon>unclassified sequences</taxon>
        <taxon>metagenomes</taxon>
        <taxon>ecological metagenomes</taxon>
    </lineage>
</organism>
<feature type="non-terminal residue" evidence="1">
    <location>
        <position position="1"/>
    </location>
</feature>
<sequence>GWLYSQKGAERLFQTQAQYRWADKFSLLDSEEKITNVLNEYNLGYIVSPDGRAKGQKEITLGTEEELPAEEFWKIKMKRYIDECHSKSELKQIAAMLVDIAATRQCVIKGLVKDTLDNMHSHLDYRRESAP</sequence>
<comment type="caution">
    <text evidence="1">The sequence shown here is derived from an EMBL/GenBank/DDBJ whole genome shotgun (WGS) entry which is preliminary data.</text>
</comment>
<protein>
    <submittedName>
        <fullName evidence="1">Uncharacterized protein</fullName>
    </submittedName>
</protein>
<dbReference type="AlphaFoldDB" id="X1UQ62"/>
<evidence type="ECO:0000313" key="1">
    <source>
        <dbReference type="EMBL" id="GAJ02016.1"/>
    </source>
</evidence>
<gene>
    <name evidence="1" type="ORF">S12H4_28165</name>
</gene>
<accession>X1UQ62</accession>
<reference evidence="1" key="1">
    <citation type="journal article" date="2014" name="Front. Microbiol.">
        <title>High frequency of phylogenetically diverse reductive dehalogenase-homologous genes in deep subseafloor sedimentary metagenomes.</title>
        <authorList>
            <person name="Kawai M."/>
            <person name="Futagami T."/>
            <person name="Toyoda A."/>
            <person name="Takaki Y."/>
            <person name="Nishi S."/>
            <person name="Hori S."/>
            <person name="Arai W."/>
            <person name="Tsubouchi T."/>
            <person name="Morono Y."/>
            <person name="Uchiyama I."/>
            <person name="Ito T."/>
            <person name="Fujiyama A."/>
            <person name="Inagaki F."/>
            <person name="Takami H."/>
        </authorList>
    </citation>
    <scope>NUCLEOTIDE SEQUENCE</scope>
    <source>
        <strain evidence="1">Expedition CK06-06</strain>
    </source>
</reference>
<proteinExistence type="predicted"/>
<dbReference type="EMBL" id="BARW01016136">
    <property type="protein sequence ID" value="GAJ02016.1"/>
    <property type="molecule type" value="Genomic_DNA"/>
</dbReference>
<name>X1UQ62_9ZZZZ</name>